<dbReference type="SUPFAM" id="SSF48371">
    <property type="entry name" value="ARM repeat"/>
    <property type="match status" value="1"/>
</dbReference>
<feature type="non-terminal residue" evidence="3">
    <location>
        <position position="1"/>
    </location>
</feature>
<evidence type="ECO:0000259" key="2">
    <source>
        <dbReference type="Pfam" id="PF23210"/>
    </source>
</evidence>
<gene>
    <name evidence="3" type="primary">Mroh1_3</name>
    <name evidence="3" type="ORF">GTO95_0012350</name>
</gene>
<dbReference type="GO" id="GO:0005737">
    <property type="term" value="C:cytoplasm"/>
    <property type="evidence" value="ECO:0007669"/>
    <property type="project" value="TreeGrafter"/>
</dbReference>
<comment type="caution">
    <text evidence="3">The sequence shown here is derived from an EMBL/GenBank/DDBJ whole genome shotgun (WGS) entry which is preliminary data.</text>
</comment>
<evidence type="ECO:0000313" key="4">
    <source>
        <dbReference type="Proteomes" id="UP000736164"/>
    </source>
</evidence>
<dbReference type="AlphaFoldDB" id="A0A8J7NXQ8"/>
<keyword evidence="4" id="KW-1185">Reference proteome</keyword>
<reference evidence="3" key="1">
    <citation type="journal article" date="2021" name="Cell">
        <title>Tracing the genetic footprints of vertebrate landing in non-teleost ray-finned fishes.</title>
        <authorList>
            <person name="Bi X."/>
            <person name="Wang K."/>
            <person name="Yang L."/>
            <person name="Pan H."/>
            <person name="Jiang H."/>
            <person name="Wei Q."/>
            <person name="Fang M."/>
            <person name="Yu H."/>
            <person name="Zhu C."/>
            <person name="Cai Y."/>
            <person name="He Y."/>
            <person name="Gan X."/>
            <person name="Zeng H."/>
            <person name="Yu D."/>
            <person name="Zhu Y."/>
            <person name="Jiang H."/>
            <person name="Qiu Q."/>
            <person name="Yang H."/>
            <person name="Zhang Y.E."/>
            <person name="Wang W."/>
            <person name="Zhu M."/>
            <person name="He S."/>
            <person name="Zhang G."/>
        </authorList>
    </citation>
    <scope>NUCLEOTIDE SEQUENCE</scope>
    <source>
        <strain evidence="3">Allg_001</strain>
    </source>
</reference>
<feature type="domain" description="MROH2B-like HEAT-repeats" evidence="2">
    <location>
        <begin position="349"/>
        <end position="478"/>
    </location>
</feature>
<dbReference type="Pfam" id="PF23210">
    <property type="entry name" value="HEAT_Maestro_2"/>
    <property type="match status" value="1"/>
</dbReference>
<dbReference type="PANTHER" id="PTHR23120">
    <property type="entry name" value="MAESTRO-RELATED HEAT DOMAIN-CONTAINING"/>
    <property type="match status" value="1"/>
</dbReference>
<dbReference type="EMBL" id="JAAWVO010056180">
    <property type="protein sequence ID" value="MBN3321614.1"/>
    <property type="molecule type" value="Genomic_DNA"/>
</dbReference>
<dbReference type="PANTHER" id="PTHR23120:SF0">
    <property type="entry name" value="MAESTRO HEAT-LIKE REPEAT FAMILY MEMBER 1"/>
    <property type="match status" value="1"/>
</dbReference>
<dbReference type="Proteomes" id="UP000736164">
    <property type="component" value="Unassembled WGS sequence"/>
</dbReference>
<protein>
    <submittedName>
        <fullName evidence="3">MROH1 protein</fullName>
    </submittedName>
</protein>
<evidence type="ECO:0000313" key="3">
    <source>
        <dbReference type="EMBL" id="MBN3321614.1"/>
    </source>
</evidence>
<dbReference type="InterPro" id="IPR016024">
    <property type="entry name" value="ARM-type_fold"/>
</dbReference>
<feature type="non-terminal residue" evidence="3">
    <location>
        <position position="505"/>
    </location>
</feature>
<dbReference type="InterPro" id="IPR045206">
    <property type="entry name" value="Maestro_heat-like_prot"/>
</dbReference>
<dbReference type="InterPro" id="IPR055408">
    <property type="entry name" value="HEAT_MROH2B-like"/>
</dbReference>
<feature type="region of interest" description="Disordered" evidence="1">
    <location>
        <begin position="1"/>
        <end position="95"/>
    </location>
</feature>
<feature type="compositionally biased region" description="Basic and acidic residues" evidence="1">
    <location>
        <begin position="41"/>
        <end position="50"/>
    </location>
</feature>
<proteinExistence type="predicted"/>
<evidence type="ECO:0000256" key="1">
    <source>
        <dbReference type="SAM" id="MobiDB-lite"/>
    </source>
</evidence>
<name>A0A8J7NXQ8_ATRSP</name>
<sequence length="505" mass="55009">MRGSGAARSCSLFGTAGPPVTGPSSARESRQPRLQPGGAAEPRDPAHPRGLEQSPVQHSARDKRGESASSEEEGCRERDQGLQLPRTSGSAGQSVLDLLRPSDGSLLLPAAGLHTPWRCCRALQDELLQDQMSLMLIAKKRLEVDTACQSSVFSLKILVVYGLVCEKRRPAPCFTVVFYWLTDRSKMSPKECSCEPSRVKWFSSCVQRTGCQCPGPALEGLYESWAKFQGPGQCVQDCSTQVMISFDVVHRWLPSSEPKVTAAIVLALAAMCCLLPEEKFQCELPAVLQAFQPLYAAELDVSYSRINKIDSNVLFFQSLSVLVEAAVPKARPVLESQLEQLLTMVHVQDLAVLMGLCASVHLDVVLSVLKRLETQLTDPAFPCNEQGSGSDFTCALILCYGHVALKAPAEDLLQRMDTDFMERLRPHVTTKEPSVRLSLCRSVCMIAQAVHSASPTGAPSFPAKAKLLATMMVSVSDAAACLLFSHTDALDKLYPVTVNRRTDSL</sequence>
<accession>A0A8J7NXQ8</accession>
<organism evidence="3 4">
    <name type="scientific">Atractosteus spatula</name>
    <name type="common">Alligator gar</name>
    <name type="synonym">Lepisosteus spatula</name>
    <dbReference type="NCBI Taxonomy" id="7917"/>
    <lineage>
        <taxon>Eukaryota</taxon>
        <taxon>Metazoa</taxon>
        <taxon>Chordata</taxon>
        <taxon>Craniata</taxon>
        <taxon>Vertebrata</taxon>
        <taxon>Euteleostomi</taxon>
        <taxon>Actinopterygii</taxon>
        <taxon>Neopterygii</taxon>
        <taxon>Holostei</taxon>
        <taxon>Semionotiformes</taxon>
        <taxon>Lepisosteidae</taxon>
        <taxon>Atractosteus</taxon>
    </lineage>
</organism>